<keyword evidence="2" id="KW-1185">Reference proteome</keyword>
<dbReference type="AlphaFoldDB" id="A0A4S8JHD3"/>
<organism evidence="1 2">
    <name type="scientific">Musa balbisiana</name>
    <name type="common">Banana</name>
    <dbReference type="NCBI Taxonomy" id="52838"/>
    <lineage>
        <taxon>Eukaryota</taxon>
        <taxon>Viridiplantae</taxon>
        <taxon>Streptophyta</taxon>
        <taxon>Embryophyta</taxon>
        <taxon>Tracheophyta</taxon>
        <taxon>Spermatophyta</taxon>
        <taxon>Magnoliopsida</taxon>
        <taxon>Liliopsida</taxon>
        <taxon>Zingiberales</taxon>
        <taxon>Musaceae</taxon>
        <taxon>Musa</taxon>
    </lineage>
</organism>
<dbReference type="EMBL" id="PYDT01000005">
    <property type="protein sequence ID" value="THU61330.1"/>
    <property type="molecule type" value="Genomic_DNA"/>
</dbReference>
<evidence type="ECO:0000313" key="1">
    <source>
        <dbReference type="EMBL" id="THU61330.1"/>
    </source>
</evidence>
<protein>
    <submittedName>
        <fullName evidence="1">Uncharacterized protein</fullName>
    </submittedName>
</protein>
<gene>
    <name evidence="1" type="ORF">C4D60_Mb07t22150</name>
</gene>
<dbReference type="Proteomes" id="UP000317650">
    <property type="component" value="Chromosome 7"/>
</dbReference>
<evidence type="ECO:0000313" key="2">
    <source>
        <dbReference type="Proteomes" id="UP000317650"/>
    </source>
</evidence>
<comment type="caution">
    <text evidence="1">The sequence shown here is derived from an EMBL/GenBank/DDBJ whole genome shotgun (WGS) entry which is preliminary data.</text>
</comment>
<name>A0A4S8JHD3_MUSBA</name>
<accession>A0A4S8JHD3</accession>
<sequence>MFKKYKAVISRELVSTMKSRAACHTKRKSSGAMVSNPHWLSSDQIPRLKRRSLPTFFRRNRFMLLHILDLPL</sequence>
<reference evidence="1 2" key="1">
    <citation type="journal article" date="2019" name="Nat. Plants">
        <title>Genome sequencing of Musa balbisiana reveals subgenome evolution and function divergence in polyploid bananas.</title>
        <authorList>
            <person name="Yao X."/>
        </authorList>
    </citation>
    <scope>NUCLEOTIDE SEQUENCE [LARGE SCALE GENOMIC DNA]</scope>
    <source>
        <strain evidence="2">cv. DH-PKW</strain>
        <tissue evidence="1">Leaves</tissue>
    </source>
</reference>
<proteinExistence type="predicted"/>